<protein>
    <submittedName>
        <fullName evidence="2">Uncharacterized protein</fullName>
    </submittedName>
</protein>
<reference evidence="2" key="2">
    <citation type="submission" date="2015-06" db="UniProtKB">
        <authorList>
            <consortium name="EnsemblProtists"/>
        </authorList>
    </citation>
    <scope>IDENTIFICATION</scope>
    <source>
        <strain evidence="2">Emoy2</strain>
    </source>
</reference>
<reference evidence="3" key="1">
    <citation type="journal article" date="2010" name="Science">
        <title>Signatures of adaptation to obligate biotrophy in the Hyaloperonospora arabidopsidis genome.</title>
        <authorList>
            <person name="Baxter L."/>
            <person name="Tripathy S."/>
            <person name="Ishaque N."/>
            <person name="Boot N."/>
            <person name="Cabral A."/>
            <person name="Kemen E."/>
            <person name="Thines M."/>
            <person name="Ah-Fong A."/>
            <person name="Anderson R."/>
            <person name="Badejoko W."/>
            <person name="Bittner-Eddy P."/>
            <person name="Boore J.L."/>
            <person name="Chibucos M.C."/>
            <person name="Coates M."/>
            <person name="Dehal P."/>
            <person name="Delehaunty K."/>
            <person name="Dong S."/>
            <person name="Downton P."/>
            <person name="Dumas B."/>
            <person name="Fabro G."/>
            <person name="Fronick C."/>
            <person name="Fuerstenberg S.I."/>
            <person name="Fulton L."/>
            <person name="Gaulin E."/>
            <person name="Govers F."/>
            <person name="Hughes L."/>
            <person name="Humphray S."/>
            <person name="Jiang R.H."/>
            <person name="Judelson H."/>
            <person name="Kamoun S."/>
            <person name="Kyung K."/>
            <person name="Meijer H."/>
            <person name="Minx P."/>
            <person name="Morris P."/>
            <person name="Nelson J."/>
            <person name="Phuntumart V."/>
            <person name="Qutob D."/>
            <person name="Rehmany A."/>
            <person name="Rougon-Cardoso A."/>
            <person name="Ryden P."/>
            <person name="Torto-Alalibo T."/>
            <person name="Studholme D."/>
            <person name="Wang Y."/>
            <person name="Win J."/>
            <person name="Wood J."/>
            <person name="Clifton S.W."/>
            <person name="Rogers J."/>
            <person name="Van den Ackerveken G."/>
            <person name="Jones J.D."/>
            <person name="McDowell J.M."/>
            <person name="Beynon J."/>
            <person name="Tyler B.M."/>
        </authorList>
    </citation>
    <scope>NUCLEOTIDE SEQUENCE [LARGE SCALE GENOMIC DNA]</scope>
    <source>
        <strain evidence="3">Emoy2</strain>
    </source>
</reference>
<feature type="compositionally biased region" description="Basic and acidic residues" evidence="1">
    <location>
        <begin position="132"/>
        <end position="143"/>
    </location>
</feature>
<dbReference type="HOGENOM" id="CLU_1725825_0_0_1"/>
<accession>M4BS42</accession>
<sequence length="152" mass="16123">MILSTLSTFIWPWIAFICSAPDRSAVNVSMLTCALSSVITCVSSVMRAPWSFSTSASSIFLRLSAKMAPRLSLAALFCLASCSCRAIFLTMCSSRFSSDSSCSRSLRIVSAVATGPGRGGAAADLRPNSLMSDDRQRMGREKTSSGAEVTAK</sequence>
<name>M4BS42_HYAAE</name>
<proteinExistence type="predicted"/>
<dbReference type="EnsemblProtists" id="HpaT809233">
    <property type="protein sequence ID" value="HpaP809233"/>
    <property type="gene ID" value="HpaG809233"/>
</dbReference>
<feature type="region of interest" description="Disordered" evidence="1">
    <location>
        <begin position="116"/>
        <end position="152"/>
    </location>
</feature>
<dbReference type="VEuPathDB" id="FungiDB:HpaG809233"/>
<keyword evidence="3" id="KW-1185">Reference proteome</keyword>
<evidence type="ECO:0000256" key="1">
    <source>
        <dbReference type="SAM" id="MobiDB-lite"/>
    </source>
</evidence>
<dbReference type="AlphaFoldDB" id="M4BS42"/>
<dbReference type="EMBL" id="JH598687">
    <property type="status" value="NOT_ANNOTATED_CDS"/>
    <property type="molecule type" value="Genomic_DNA"/>
</dbReference>
<evidence type="ECO:0000313" key="2">
    <source>
        <dbReference type="EnsemblProtists" id="HpaP809233"/>
    </source>
</evidence>
<organism evidence="2 3">
    <name type="scientific">Hyaloperonospora arabidopsidis (strain Emoy2)</name>
    <name type="common">Downy mildew agent</name>
    <name type="synonym">Peronospora arabidopsidis</name>
    <dbReference type="NCBI Taxonomy" id="559515"/>
    <lineage>
        <taxon>Eukaryota</taxon>
        <taxon>Sar</taxon>
        <taxon>Stramenopiles</taxon>
        <taxon>Oomycota</taxon>
        <taxon>Peronosporomycetes</taxon>
        <taxon>Peronosporales</taxon>
        <taxon>Peronosporaceae</taxon>
        <taxon>Hyaloperonospora</taxon>
    </lineage>
</organism>
<dbReference type="InParanoid" id="M4BS42"/>
<evidence type="ECO:0000313" key="3">
    <source>
        <dbReference type="Proteomes" id="UP000011713"/>
    </source>
</evidence>
<dbReference type="Proteomes" id="UP000011713">
    <property type="component" value="Unassembled WGS sequence"/>
</dbReference>